<evidence type="ECO:0000313" key="2">
    <source>
        <dbReference type="EMBL" id="KAJ0961629.1"/>
    </source>
</evidence>
<sequence length="135" mass="14833">MEALKTIYGSDCDDDADDGEPPMNGVEFKEASPFPQPPHDSSKLQTSTILLQPRELAEFGASHIGSELTVRESISFHDEITVEIKGTTQEVQIAEMLIQEFISGYREPEAGSYGNHDAGQISYSQMPSSGYYPSQ</sequence>
<organism evidence="2 3">
    <name type="scientific">Dioscorea zingiberensis</name>
    <dbReference type="NCBI Taxonomy" id="325984"/>
    <lineage>
        <taxon>Eukaryota</taxon>
        <taxon>Viridiplantae</taxon>
        <taxon>Streptophyta</taxon>
        <taxon>Embryophyta</taxon>
        <taxon>Tracheophyta</taxon>
        <taxon>Spermatophyta</taxon>
        <taxon>Magnoliopsida</taxon>
        <taxon>Liliopsida</taxon>
        <taxon>Dioscoreales</taxon>
        <taxon>Dioscoreaceae</taxon>
        <taxon>Dioscorea</taxon>
    </lineage>
</organism>
<feature type="region of interest" description="Disordered" evidence="1">
    <location>
        <begin position="107"/>
        <end position="135"/>
    </location>
</feature>
<reference evidence="2 3" key="1">
    <citation type="journal article" date="2022" name="Hortic Res">
        <title>The genome of Dioscorea zingiberensis sheds light on the biosynthesis, origin and evolution of the medicinally important diosgenin saponins.</title>
        <authorList>
            <person name="Li Y."/>
            <person name="Tan C."/>
            <person name="Li Z."/>
            <person name="Guo J."/>
            <person name="Li S."/>
            <person name="Chen X."/>
            <person name="Wang C."/>
            <person name="Dai X."/>
            <person name="Yang H."/>
            <person name="Song W."/>
            <person name="Hou L."/>
            <person name="Xu J."/>
            <person name="Tong Z."/>
            <person name="Xu A."/>
            <person name="Yuan X."/>
            <person name="Wang W."/>
            <person name="Yang Q."/>
            <person name="Chen L."/>
            <person name="Sun Z."/>
            <person name="Wang K."/>
            <person name="Pan B."/>
            <person name="Chen J."/>
            <person name="Bao Y."/>
            <person name="Liu F."/>
            <person name="Qi X."/>
            <person name="Gang D.R."/>
            <person name="Wen J."/>
            <person name="Li J."/>
        </authorList>
    </citation>
    <scope>NUCLEOTIDE SEQUENCE [LARGE SCALE GENOMIC DNA]</scope>
    <source>
        <strain evidence="2">Dzin_1.0</strain>
    </source>
</reference>
<dbReference type="EMBL" id="JAGGNH010000014">
    <property type="protein sequence ID" value="KAJ0961629.1"/>
    <property type="molecule type" value="Genomic_DNA"/>
</dbReference>
<comment type="caution">
    <text evidence="2">The sequence shown here is derived from an EMBL/GenBank/DDBJ whole genome shotgun (WGS) entry which is preliminary data.</text>
</comment>
<accession>A0A9D5BVI6</accession>
<feature type="compositionally biased region" description="Polar residues" evidence="1">
    <location>
        <begin position="121"/>
        <end position="135"/>
    </location>
</feature>
<feature type="region of interest" description="Disordered" evidence="1">
    <location>
        <begin position="1"/>
        <end position="45"/>
    </location>
</feature>
<feature type="compositionally biased region" description="Acidic residues" evidence="1">
    <location>
        <begin position="11"/>
        <end position="20"/>
    </location>
</feature>
<name>A0A9D5BVI6_9LILI</name>
<evidence type="ECO:0000313" key="3">
    <source>
        <dbReference type="Proteomes" id="UP001085076"/>
    </source>
</evidence>
<dbReference type="Proteomes" id="UP001085076">
    <property type="component" value="Unassembled WGS sequence"/>
</dbReference>
<dbReference type="AlphaFoldDB" id="A0A9D5BVI6"/>
<protein>
    <recommendedName>
        <fullName evidence="4">K Homology domain-containing protein</fullName>
    </recommendedName>
</protein>
<evidence type="ECO:0008006" key="4">
    <source>
        <dbReference type="Google" id="ProtNLM"/>
    </source>
</evidence>
<gene>
    <name evidence="2" type="ORF">J5N97_001126</name>
</gene>
<dbReference type="OrthoDB" id="442947at2759"/>
<keyword evidence="3" id="KW-1185">Reference proteome</keyword>
<evidence type="ECO:0000256" key="1">
    <source>
        <dbReference type="SAM" id="MobiDB-lite"/>
    </source>
</evidence>
<proteinExistence type="predicted"/>